<dbReference type="InterPro" id="IPR045185">
    <property type="entry name" value="PUB22/23/24-like"/>
</dbReference>
<gene>
    <name evidence="7" type="ORF">CXB51_027867</name>
</gene>
<dbReference type="SMART" id="SM00504">
    <property type="entry name" value="Ubox"/>
    <property type="match status" value="1"/>
</dbReference>
<dbReference type="GO" id="GO:0061630">
    <property type="term" value="F:ubiquitin protein ligase activity"/>
    <property type="evidence" value="ECO:0007669"/>
    <property type="project" value="UniProtKB-UniRule"/>
</dbReference>
<evidence type="ECO:0000256" key="4">
    <source>
        <dbReference type="ARBA" id="ARBA00022786"/>
    </source>
</evidence>
<dbReference type="InterPro" id="IPR013083">
    <property type="entry name" value="Znf_RING/FYVE/PHD"/>
</dbReference>
<accession>A0A8J5Y9V3</accession>
<dbReference type="Gene3D" id="1.25.10.10">
    <property type="entry name" value="Leucine-rich Repeat Variant"/>
    <property type="match status" value="1"/>
</dbReference>
<dbReference type="Pfam" id="PF04564">
    <property type="entry name" value="U-box"/>
    <property type="match status" value="1"/>
</dbReference>
<sequence>MKNNNRLCEDLDAEINVPTHFRCPISLDLMKDPVTLCTGITYDRENIERWIEAGNETCPFTKQVLETFDLIPNHILRRMIQDWCVQNRSLGVERIPTPRIPVSQCEVSEVCSRIVGATRRGDGKKCGELVRKIKNWGKESERNKRCIMENGTGCILSASFESFARDSFEKHINLLVEILLVLSWMSPLGKEGRSKLGTESSLRCIIWLLRNGDLSGRQSAVLVLKEILHSDERRIITNTLRAIEGVVEALFFLIKEPISPTATKASLMAIYCMISSTTKNDMITSRFLEMGLVGVIVEAIVEADKSVCEKALGVLDEICSTEKGKEEACNNALIMAVLVKKVLRVSEWATELSVSILWKLCDEESVRIEAIQVGTFKKLLVILQVGCGESTKEKAKELLKLLNVYNNRVDCCVDSSMGFNLQLSSYYALQRPTLLKISKGAELESHFNYGFLWFPEDPATGEPRMSESFPPFDSLVLRMLVLRMSDCPSPALTAQPESR</sequence>
<dbReference type="GO" id="GO:0006952">
    <property type="term" value="P:defense response"/>
    <property type="evidence" value="ECO:0007669"/>
    <property type="project" value="UniProtKB-ARBA"/>
</dbReference>
<dbReference type="EMBL" id="JAHUZN010000011">
    <property type="protein sequence ID" value="KAG8478112.1"/>
    <property type="molecule type" value="Genomic_DNA"/>
</dbReference>
<dbReference type="UniPathway" id="UPA00143"/>
<dbReference type="InterPro" id="IPR058678">
    <property type="entry name" value="ARM_PUB"/>
</dbReference>
<reference evidence="7 8" key="1">
    <citation type="journal article" date="2021" name="bioRxiv">
        <title>The Gossypium anomalum genome as a resource for cotton improvement and evolutionary analysis of hybrid incompatibility.</title>
        <authorList>
            <person name="Grover C.E."/>
            <person name="Yuan D."/>
            <person name="Arick M.A."/>
            <person name="Miller E.R."/>
            <person name="Hu G."/>
            <person name="Peterson D.G."/>
            <person name="Wendel J.F."/>
            <person name="Udall J.A."/>
        </authorList>
    </citation>
    <scope>NUCLEOTIDE SEQUENCE [LARGE SCALE GENOMIC DNA]</scope>
    <source>
        <strain evidence="7">JFW-Udall</strain>
        <tissue evidence="7">Leaf</tissue>
    </source>
</reference>
<feature type="domain" description="U-box" evidence="6">
    <location>
        <begin position="16"/>
        <end position="90"/>
    </location>
</feature>
<dbReference type="PANTHER" id="PTHR22849:SF61">
    <property type="entry name" value="U-BOX DOMAIN-CONTAINING PROTEIN 21"/>
    <property type="match status" value="1"/>
</dbReference>
<dbReference type="PANTHER" id="PTHR22849">
    <property type="entry name" value="WDSAM1 PROTEIN"/>
    <property type="match status" value="1"/>
</dbReference>
<evidence type="ECO:0000256" key="3">
    <source>
        <dbReference type="ARBA" id="ARBA00022679"/>
    </source>
</evidence>
<dbReference type="Pfam" id="PF25598">
    <property type="entry name" value="ARM_PUB"/>
    <property type="match status" value="1"/>
</dbReference>
<dbReference type="InterPro" id="IPR016024">
    <property type="entry name" value="ARM-type_fold"/>
</dbReference>
<dbReference type="OrthoDB" id="10064100at2759"/>
<dbReference type="EC" id="2.3.2.27" evidence="5"/>
<comment type="caution">
    <text evidence="7">The sequence shown here is derived from an EMBL/GenBank/DDBJ whole genome shotgun (WGS) entry which is preliminary data.</text>
</comment>
<comment type="function">
    <text evidence="5">Functions as an E3 ubiquitin ligase.</text>
</comment>
<comment type="catalytic activity">
    <reaction evidence="1 5">
        <text>S-ubiquitinyl-[E2 ubiquitin-conjugating enzyme]-L-cysteine + [acceptor protein]-L-lysine = [E2 ubiquitin-conjugating enzyme]-L-cysteine + N(6)-ubiquitinyl-[acceptor protein]-L-lysine.</text>
        <dbReference type="EC" id="2.3.2.27"/>
    </reaction>
</comment>
<comment type="pathway">
    <text evidence="2 5">Protein modification; protein ubiquitination.</text>
</comment>
<name>A0A8J5Y9V3_9ROSI</name>
<evidence type="ECO:0000256" key="5">
    <source>
        <dbReference type="RuleBase" id="RU369093"/>
    </source>
</evidence>
<keyword evidence="8" id="KW-1185">Reference proteome</keyword>
<dbReference type="PROSITE" id="PS51698">
    <property type="entry name" value="U_BOX"/>
    <property type="match status" value="1"/>
</dbReference>
<evidence type="ECO:0000256" key="1">
    <source>
        <dbReference type="ARBA" id="ARBA00000900"/>
    </source>
</evidence>
<evidence type="ECO:0000313" key="8">
    <source>
        <dbReference type="Proteomes" id="UP000701853"/>
    </source>
</evidence>
<keyword evidence="4 5" id="KW-0833">Ubl conjugation pathway</keyword>
<dbReference type="AlphaFoldDB" id="A0A8J5Y9V3"/>
<dbReference type="InterPro" id="IPR003613">
    <property type="entry name" value="Ubox_domain"/>
</dbReference>
<dbReference type="InterPro" id="IPR045210">
    <property type="entry name" value="RING-Ubox_PUB"/>
</dbReference>
<dbReference type="FunFam" id="3.30.40.10:FF:000437">
    <property type="entry name" value="RING-type E3 ubiquitin transferase"/>
    <property type="match status" value="1"/>
</dbReference>
<proteinExistence type="predicted"/>
<dbReference type="CDD" id="cd16664">
    <property type="entry name" value="RING-Ubox_PUB"/>
    <property type="match status" value="1"/>
</dbReference>
<dbReference type="InterPro" id="IPR011989">
    <property type="entry name" value="ARM-like"/>
</dbReference>
<protein>
    <recommendedName>
        <fullName evidence="5 6">U-box domain-containing protein</fullName>
        <ecNumber evidence="5">2.3.2.27</ecNumber>
    </recommendedName>
    <alternativeName>
        <fullName evidence="5">RING-type E3 ubiquitin transferase PUB</fullName>
    </alternativeName>
</protein>
<dbReference type="Proteomes" id="UP000701853">
    <property type="component" value="Chromosome 11"/>
</dbReference>
<dbReference type="GO" id="GO:0016567">
    <property type="term" value="P:protein ubiquitination"/>
    <property type="evidence" value="ECO:0007669"/>
    <property type="project" value="UniProtKB-UniRule"/>
</dbReference>
<keyword evidence="3 5" id="KW-0808">Transferase</keyword>
<evidence type="ECO:0000313" key="7">
    <source>
        <dbReference type="EMBL" id="KAG8478112.1"/>
    </source>
</evidence>
<evidence type="ECO:0000256" key="2">
    <source>
        <dbReference type="ARBA" id="ARBA00004906"/>
    </source>
</evidence>
<organism evidence="7 8">
    <name type="scientific">Gossypium anomalum</name>
    <dbReference type="NCBI Taxonomy" id="47600"/>
    <lineage>
        <taxon>Eukaryota</taxon>
        <taxon>Viridiplantae</taxon>
        <taxon>Streptophyta</taxon>
        <taxon>Embryophyta</taxon>
        <taxon>Tracheophyta</taxon>
        <taxon>Spermatophyta</taxon>
        <taxon>Magnoliopsida</taxon>
        <taxon>eudicotyledons</taxon>
        <taxon>Gunneridae</taxon>
        <taxon>Pentapetalae</taxon>
        <taxon>rosids</taxon>
        <taxon>malvids</taxon>
        <taxon>Malvales</taxon>
        <taxon>Malvaceae</taxon>
        <taxon>Malvoideae</taxon>
        <taxon>Gossypium</taxon>
    </lineage>
</organism>
<dbReference type="SUPFAM" id="SSF48371">
    <property type="entry name" value="ARM repeat"/>
    <property type="match status" value="1"/>
</dbReference>
<evidence type="ECO:0000259" key="6">
    <source>
        <dbReference type="PROSITE" id="PS51698"/>
    </source>
</evidence>
<dbReference type="Gene3D" id="3.30.40.10">
    <property type="entry name" value="Zinc/RING finger domain, C3HC4 (zinc finger)"/>
    <property type="match status" value="1"/>
</dbReference>
<dbReference type="SUPFAM" id="SSF57850">
    <property type="entry name" value="RING/U-box"/>
    <property type="match status" value="1"/>
</dbReference>